<feature type="transmembrane region" description="Helical" evidence="1">
    <location>
        <begin position="44"/>
        <end position="62"/>
    </location>
</feature>
<feature type="transmembrane region" description="Helical" evidence="1">
    <location>
        <begin position="69"/>
        <end position="93"/>
    </location>
</feature>
<comment type="caution">
    <text evidence="2">The sequence shown here is derived from an EMBL/GenBank/DDBJ whole genome shotgun (WGS) entry which is preliminary data.</text>
</comment>
<proteinExistence type="predicted"/>
<keyword evidence="1" id="KW-0472">Membrane</keyword>
<sequence length="134" mass="14421">METQPEPIVPGSRNPLKWFAIDLACVLVFTVIGMASHGTPAGEFLQTVWPFLLGLAIAWALPGVRSLPLLIWPTGVIVWAGTTVIGLALRAITGGGVSGAFPFVTAGVLALLIVGWRVIPELQERRHEKQARYL</sequence>
<protein>
    <recommendedName>
        <fullName evidence="4">DUF3054 family protein</fullName>
    </recommendedName>
</protein>
<dbReference type="AlphaFoldDB" id="A0A2A9EI52"/>
<feature type="transmembrane region" description="Helical" evidence="1">
    <location>
        <begin position="18"/>
        <end position="38"/>
    </location>
</feature>
<gene>
    <name evidence="2" type="ORF">ATJ97_1089</name>
</gene>
<evidence type="ECO:0008006" key="4">
    <source>
        <dbReference type="Google" id="ProtNLM"/>
    </source>
</evidence>
<dbReference type="Pfam" id="PF11255">
    <property type="entry name" value="DUF3054"/>
    <property type="match status" value="1"/>
</dbReference>
<dbReference type="EMBL" id="PDJI01000004">
    <property type="protein sequence ID" value="PFG38604.1"/>
    <property type="molecule type" value="Genomic_DNA"/>
</dbReference>
<feature type="transmembrane region" description="Helical" evidence="1">
    <location>
        <begin position="99"/>
        <end position="119"/>
    </location>
</feature>
<reference evidence="2 3" key="1">
    <citation type="submission" date="2017-10" db="EMBL/GenBank/DDBJ databases">
        <title>Sequencing the genomes of 1000 actinobacteria strains.</title>
        <authorList>
            <person name="Klenk H.-P."/>
        </authorList>
    </citation>
    <scope>NUCLEOTIDE SEQUENCE [LARGE SCALE GENOMIC DNA]</scope>
    <source>
        <strain evidence="2 3">DSM 21838</strain>
    </source>
</reference>
<dbReference type="RefSeq" id="WP_098482844.1">
    <property type="nucleotide sequence ID" value="NZ_PDJI01000004.1"/>
</dbReference>
<dbReference type="InterPro" id="IPR021414">
    <property type="entry name" value="DUF3054"/>
</dbReference>
<keyword evidence="1" id="KW-1133">Transmembrane helix</keyword>
<evidence type="ECO:0000256" key="1">
    <source>
        <dbReference type="SAM" id="Phobius"/>
    </source>
</evidence>
<keyword evidence="1" id="KW-0812">Transmembrane</keyword>
<dbReference type="OrthoDB" id="3698172at2"/>
<dbReference type="Proteomes" id="UP000222106">
    <property type="component" value="Unassembled WGS sequence"/>
</dbReference>
<name>A0A2A9EI52_9MICO</name>
<evidence type="ECO:0000313" key="2">
    <source>
        <dbReference type="EMBL" id="PFG38604.1"/>
    </source>
</evidence>
<keyword evidence="3" id="KW-1185">Reference proteome</keyword>
<evidence type="ECO:0000313" key="3">
    <source>
        <dbReference type="Proteomes" id="UP000222106"/>
    </source>
</evidence>
<accession>A0A2A9EI52</accession>
<organism evidence="2 3">
    <name type="scientific">Georgenia soli</name>
    <dbReference type="NCBI Taxonomy" id="638953"/>
    <lineage>
        <taxon>Bacteria</taxon>
        <taxon>Bacillati</taxon>
        <taxon>Actinomycetota</taxon>
        <taxon>Actinomycetes</taxon>
        <taxon>Micrococcales</taxon>
        <taxon>Bogoriellaceae</taxon>
        <taxon>Georgenia</taxon>
    </lineage>
</organism>